<dbReference type="Proteomes" id="UP000694920">
    <property type="component" value="Unplaced"/>
</dbReference>
<dbReference type="RefSeq" id="XP_015590854.1">
    <property type="nucleotide sequence ID" value="XM_015735368.2"/>
</dbReference>
<proteinExistence type="inferred from homology"/>
<comment type="catalytic activity">
    <reaction evidence="13">
        <text>D-ribose + ATP = D-ribose 5-phosphate + ADP + H(+)</text>
        <dbReference type="Rhea" id="RHEA:13697"/>
        <dbReference type="ChEBI" id="CHEBI:15378"/>
        <dbReference type="ChEBI" id="CHEBI:30616"/>
        <dbReference type="ChEBI" id="CHEBI:47013"/>
        <dbReference type="ChEBI" id="CHEBI:78346"/>
        <dbReference type="ChEBI" id="CHEBI:456216"/>
        <dbReference type="EC" id="2.7.1.15"/>
    </reaction>
</comment>
<feature type="binding site" evidence="13">
    <location>
        <position position="287"/>
    </location>
    <ligand>
        <name>K(+)</name>
        <dbReference type="ChEBI" id="CHEBI:29103"/>
    </ligand>
</feature>
<feature type="binding site" evidence="13">
    <location>
        <begin position="40"/>
        <end position="44"/>
    </location>
    <ligand>
        <name>substrate</name>
    </ligand>
</feature>
<dbReference type="PANTHER" id="PTHR10584">
    <property type="entry name" value="SUGAR KINASE"/>
    <property type="match status" value="1"/>
</dbReference>
<dbReference type="InterPro" id="IPR011877">
    <property type="entry name" value="Ribokinase"/>
</dbReference>
<comment type="activity regulation">
    <text evidence="13">Activated by a monovalent cation that binds near, but not in, the active site. The most likely occupant of the site in vivo is potassium. Ion binding induces a conformational change that may alter substrate affinity.</text>
</comment>
<comment type="similarity">
    <text evidence="1">Belongs to the carbohydrate kinase pfkB family.</text>
</comment>
<keyword evidence="10 13" id="KW-0460">Magnesium</keyword>
<comment type="subunit">
    <text evidence="13">Homodimer.</text>
</comment>
<protein>
    <recommendedName>
        <fullName evidence="3 13">Ribokinase</fullName>
        <shortName evidence="13">RK</shortName>
        <ecNumber evidence="2 13">2.7.1.15</ecNumber>
    </recommendedName>
</protein>
<dbReference type="GO" id="GO:0005634">
    <property type="term" value="C:nucleus"/>
    <property type="evidence" value="ECO:0007669"/>
    <property type="project" value="UniProtKB-SubCell"/>
</dbReference>
<dbReference type="NCBIfam" id="TIGR02152">
    <property type="entry name" value="D_ribokin_bact"/>
    <property type="match status" value="1"/>
</dbReference>
<comment type="cofactor">
    <cofactor evidence="13">
        <name>Mg(2+)</name>
        <dbReference type="ChEBI" id="CHEBI:18420"/>
    </cofactor>
    <text evidence="13">Requires a divalent cation, most likely magnesium in vivo, as an electrophilic catalyst to aid phosphoryl group transfer. It is the chelate of the metal and the nucleotide that is the actual substrate.</text>
</comment>
<feature type="active site" description="Proton acceptor" evidence="13">
    <location>
        <position position="255"/>
    </location>
</feature>
<keyword evidence="6 13" id="KW-0479">Metal-binding</keyword>
<dbReference type="KEGG" id="ccin:107265668"/>
<comment type="caution">
    <text evidence="13">Lacks conserved residue(s) required for the propagation of feature annotation.</text>
</comment>
<dbReference type="HAMAP" id="MF_01987">
    <property type="entry name" value="Ribokinase"/>
    <property type="match status" value="1"/>
</dbReference>
<feature type="binding site" evidence="13">
    <location>
        <position position="242"/>
    </location>
    <ligand>
        <name>ATP</name>
        <dbReference type="ChEBI" id="CHEBI:30616"/>
    </ligand>
</feature>
<feature type="binding site" evidence="13">
    <location>
        <position position="141"/>
    </location>
    <ligand>
        <name>substrate</name>
    </ligand>
</feature>
<dbReference type="CDD" id="cd01174">
    <property type="entry name" value="ribokinase"/>
    <property type="match status" value="1"/>
</dbReference>
<evidence type="ECO:0000256" key="8">
    <source>
        <dbReference type="ARBA" id="ARBA00022777"/>
    </source>
</evidence>
<evidence type="ECO:0000313" key="19">
    <source>
        <dbReference type="RefSeq" id="XP_015590853.1"/>
    </source>
</evidence>
<feature type="binding site" evidence="13">
    <location>
        <position position="296"/>
    </location>
    <ligand>
        <name>K(+)</name>
        <dbReference type="ChEBI" id="CHEBI:29103"/>
    </ligand>
</feature>
<comment type="similarity">
    <text evidence="13">Belongs to the carbohydrate kinase PfkB family. Ribokinase subfamily.</text>
</comment>
<dbReference type="GeneID" id="107265668"/>
<comment type="function">
    <text evidence="13">Catalyzes the phosphorylation of ribose at O-5 in a reaction requiring ATP and magnesium. The resulting D-ribose-5-phosphate can then be used either for sythesis of nucleotides, histidine, and tryptophan, or as a component of the pentose phosphate pathway.</text>
</comment>
<dbReference type="PANTHER" id="PTHR10584:SF166">
    <property type="entry name" value="RIBOKINASE"/>
    <property type="match status" value="1"/>
</dbReference>
<evidence type="ECO:0000313" key="20">
    <source>
        <dbReference type="RefSeq" id="XP_015590854.1"/>
    </source>
</evidence>
<keyword evidence="13" id="KW-0539">Nucleus</keyword>
<feature type="domain" description="Carbohydrate kinase PfkB" evidence="14">
    <location>
        <begin position="3"/>
        <end position="299"/>
    </location>
</feature>
<dbReference type="RefSeq" id="XP_015590852.1">
    <property type="nucleotide sequence ID" value="XM_015735366.2"/>
</dbReference>
<feature type="binding site" evidence="13">
    <location>
        <position position="185"/>
    </location>
    <ligand>
        <name>ATP</name>
        <dbReference type="ChEBI" id="CHEBI:30616"/>
    </ligand>
</feature>
<dbReference type="InterPro" id="IPR011611">
    <property type="entry name" value="PfkB_dom"/>
</dbReference>
<dbReference type="PROSITE" id="PS00584">
    <property type="entry name" value="PFKB_KINASES_2"/>
    <property type="match status" value="1"/>
</dbReference>
<evidence type="ECO:0000313" key="16">
    <source>
        <dbReference type="RefSeq" id="XP_015590849.1"/>
    </source>
</evidence>
<feature type="binding site" evidence="13">
    <location>
        <position position="292"/>
    </location>
    <ligand>
        <name>K(+)</name>
        <dbReference type="ChEBI" id="CHEBI:29103"/>
    </ligand>
</feature>
<dbReference type="InterPro" id="IPR002173">
    <property type="entry name" value="Carboh/pur_kinase_PfkB_CS"/>
</dbReference>
<dbReference type="GO" id="GO:0019303">
    <property type="term" value="P:D-ribose catabolic process"/>
    <property type="evidence" value="ECO:0007669"/>
    <property type="project" value="UniProtKB-UniRule"/>
</dbReference>
<evidence type="ECO:0000313" key="18">
    <source>
        <dbReference type="RefSeq" id="XP_015590852.1"/>
    </source>
</evidence>
<organism evidence="15 17">
    <name type="scientific">Cephus cinctus</name>
    <name type="common">Wheat stem sawfly</name>
    <dbReference type="NCBI Taxonomy" id="211228"/>
    <lineage>
        <taxon>Eukaryota</taxon>
        <taxon>Metazoa</taxon>
        <taxon>Ecdysozoa</taxon>
        <taxon>Arthropoda</taxon>
        <taxon>Hexapoda</taxon>
        <taxon>Insecta</taxon>
        <taxon>Pterygota</taxon>
        <taxon>Neoptera</taxon>
        <taxon>Endopterygota</taxon>
        <taxon>Hymenoptera</taxon>
        <taxon>Cephoidea</taxon>
        <taxon>Cephidae</taxon>
        <taxon>Cephus</taxon>
    </lineage>
</organism>
<dbReference type="GO" id="GO:0004747">
    <property type="term" value="F:ribokinase activity"/>
    <property type="evidence" value="ECO:0007669"/>
    <property type="project" value="UniProtKB-UniRule"/>
</dbReference>
<evidence type="ECO:0000256" key="2">
    <source>
        <dbReference type="ARBA" id="ARBA00012035"/>
    </source>
</evidence>
<evidence type="ECO:0000313" key="15">
    <source>
        <dbReference type="Proteomes" id="UP000694920"/>
    </source>
</evidence>
<feature type="binding site" evidence="13">
    <location>
        <position position="251"/>
    </location>
    <ligand>
        <name>K(+)</name>
        <dbReference type="ChEBI" id="CHEBI:29103"/>
    </ligand>
</feature>
<evidence type="ECO:0000256" key="9">
    <source>
        <dbReference type="ARBA" id="ARBA00022840"/>
    </source>
</evidence>
<evidence type="ECO:0000256" key="10">
    <source>
        <dbReference type="ARBA" id="ARBA00022842"/>
    </source>
</evidence>
<dbReference type="InterPro" id="IPR029056">
    <property type="entry name" value="Ribokinase-like"/>
</dbReference>
<dbReference type="Pfam" id="PF00294">
    <property type="entry name" value="PfkB"/>
    <property type="match status" value="1"/>
</dbReference>
<keyword evidence="5 13" id="KW-0808">Transferase</keyword>
<evidence type="ECO:0000256" key="1">
    <source>
        <dbReference type="ARBA" id="ARBA00005380"/>
    </source>
</evidence>
<keyword evidence="11 13" id="KW-0630">Potassium</keyword>
<evidence type="ECO:0000256" key="7">
    <source>
        <dbReference type="ARBA" id="ARBA00022741"/>
    </source>
</evidence>
<reference evidence="16 17" key="1">
    <citation type="submission" date="2025-04" db="UniProtKB">
        <authorList>
            <consortium name="RefSeq"/>
        </authorList>
    </citation>
    <scope>IDENTIFICATION</scope>
</reference>
<feature type="binding site" evidence="13">
    <location>
        <begin position="221"/>
        <end position="226"/>
    </location>
    <ligand>
        <name>ATP</name>
        <dbReference type="ChEBI" id="CHEBI:30616"/>
    </ligand>
</feature>
<keyword evidence="12 13" id="KW-0119">Carbohydrate metabolism</keyword>
<dbReference type="AlphaFoldDB" id="A0AAJ7BP03"/>
<evidence type="ECO:0000256" key="3">
    <source>
        <dbReference type="ARBA" id="ARBA00016943"/>
    </source>
</evidence>
<evidence type="ECO:0000256" key="4">
    <source>
        <dbReference type="ARBA" id="ARBA00022490"/>
    </source>
</evidence>
<gene>
    <name evidence="16 17 18 19 20" type="primary">LOC107265668</name>
</gene>
<keyword evidence="15" id="KW-1185">Reference proteome</keyword>
<evidence type="ECO:0000313" key="17">
    <source>
        <dbReference type="RefSeq" id="XP_015590851.1"/>
    </source>
</evidence>
<feature type="binding site" evidence="13">
    <location>
        <begin position="12"/>
        <end position="14"/>
    </location>
    <ligand>
        <name>substrate</name>
    </ligand>
</feature>
<feature type="binding site" evidence="13">
    <location>
        <position position="255"/>
    </location>
    <ligand>
        <name>substrate</name>
    </ligand>
</feature>
<dbReference type="EC" id="2.7.1.15" evidence="2 13"/>
<dbReference type="RefSeq" id="XP_015590849.1">
    <property type="nucleotide sequence ID" value="XM_015735363.2"/>
</dbReference>
<evidence type="ECO:0000256" key="13">
    <source>
        <dbReference type="HAMAP-Rule" id="MF_03215"/>
    </source>
</evidence>
<keyword evidence="4 13" id="KW-0963">Cytoplasm</keyword>
<dbReference type="PRINTS" id="PR00990">
    <property type="entry name" value="RIBOKINASE"/>
</dbReference>
<dbReference type="SUPFAM" id="SSF53613">
    <property type="entry name" value="Ribokinase-like"/>
    <property type="match status" value="1"/>
</dbReference>
<evidence type="ECO:0000256" key="11">
    <source>
        <dbReference type="ARBA" id="ARBA00022958"/>
    </source>
</evidence>
<sequence>MSAQVVIVGSCMIDFTCYSPRLPKPGETLAGSKFEQNYGGKGANQCVSATKLGASTAMVAALGSDVFGNEYLQRLKLEDVNVSHVTLKKNIHSGIAQITVANNGENTIVIVPGANTLLSTEDVDAAADIIRNAPVLLCQFEIPLETTLHALKLHQNHGLSILNGAPALANPNPELLKACDIFCVNETETEIMTGIQPLSLSNAQEAIDILLSQGCNTVILTLGALGALLASKESTKFIHIVTEQVDPVDTTGAGDAFLGAFAYFRAYHSHLSLEESIRRACQVATVSVLKTGTQTSFPTKKNLPASLFS</sequence>
<keyword evidence="7 13" id="KW-0547">Nucleotide-binding</keyword>
<evidence type="ECO:0000259" key="14">
    <source>
        <dbReference type="Pfam" id="PF00294"/>
    </source>
</evidence>
<comment type="subcellular location">
    <subcellularLocation>
        <location evidence="13">Cytoplasm</location>
    </subcellularLocation>
    <subcellularLocation>
        <location evidence="13">Nucleus</location>
    </subcellularLocation>
</comment>
<dbReference type="RefSeq" id="XP_015590853.1">
    <property type="nucleotide sequence ID" value="XM_015735367.2"/>
</dbReference>
<evidence type="ECO:0000256" key="6">
    <source>
        <dbReference type="ARBA" id="ARBA00022723"/>
    </source>
</evidence>
<keyword evidence="9 13" id="KW-0067">ATP-binding</keyword>
<feature type="binding site" evidence="13">
    <location>
        <begin position="254"/>
        <end position="255"/>
    </location>
    <ligand>
        <name>ATP</name>
        <dbReference type="ChEBI" id="CHEBI:30616"/>
    </ligand>
</feature>
<dbReference type="InterPro" id="IPR002139">
    <property type="entry name" value="Ribo/fructo_kinase"/>
</dbReference>
<name>A0AAJ7BP03_CEPCN</name>
<dbReference type="FunFam" id="3.40.1190.20:FF:000010">
    <property type="entry name" value="Ribokinase"/>
    <property type="match status" value="1"/>
</dbReference>
<comment type="pathway">
    <text evidence="13">Carbohydrate metabolism; D-ribose degradation; D-ribose 5-phosphate from beta-D-ribopyranose: step 2/2.</text>
</comment>
<dbReference type="GO" id="GO:0046872">
    <property type="term" value="F:metal ion binding"/>
    <property type="evidence" value="ECO:0007669"/>
    <property type="project" value="UniProtKB-KW"/>
</dbReference>
<feature type="binding site" evidence="13">
    <location>
        <position position="290"/>
    </location>
    <ligand>
        <name>K(+)</name>
        <dbReference type="ChEBI" id="CHEBI:29103"/>
    </ligand>
</feature>
<keyword evidence="8 13" id="KW-0418">Kinase</keyword>
<feature type="binding site" evidence="13">
    <location>
        <position position="249"/>
    </location>
    <ligand>
        <name>K(+)</name>
        <dbReference type="ChEBI" id="CHEBI:29103"/>
    </ligand>
</feature>
<dbReference type="GO" id="GO:0005524">
    <property type="term" value="F:ATP binding"/>
    <property type="evidence" value="ECO:0007669"/>
    <property type="project" value="UniProtKB-UniRule"/>
</dbReference>
<dbReference type="Gene3D" id="3.40.1190.20">
    <property type="match status" value="1"/>
</dbReference>
<dbReference type="GO" id="GO:0005829">
    <property type="term" value="C:cytosol"/>
    <property type="evidence" value="ECO:0007669"/>
    <property type="project" value="TreeGrafter"/>
</dbReference>
<accession>A0AAJ7BP03</accession>
<evidence type="ECO:0000256" key="12">
    <source>
        <dbReference type="ARBA" id="ARBA00023277"/>
    </source>
</evidence>
<dbReference type="RefSeq" id="XP_015590851.1">
    <property type="nucleotide sequence ID" value="XM_015735365.2"/>
</dbReference>
<evidence type="ECO:0000256" key="5">
    <source>
        <dbReference type="ARBA" id="ARBA00022679"/>
    </source>
</evidence>